<comment type="similarity">
    <text evidence="1">Belongs to the asp23 family.</text>
</comment>
<dbReference type="PANTHER" id="PTHR34297:SF2">
    <property type="entry name" value="ASP23_GLS24 FAMILY ENVELOPE STRESS RESPONSE PROTEIN"/>
    <property type="match status" value="1"/>
</dbReference>
<accession>A0ABS6FC92</accession>
<gene>
    <name evidence="2" type="ORF">KQI82_09735</name>
</gene>
<evidence type="ECO:0000256" key="1">
    <source>
        <dbReference type="ARBA" id="ARBA00005721"/>
    </source>
</evidence>
<dbReference type="RefSeq" id="WP_216632570.1">
    <property type="nucleotide sequence ID" value="NZ_JAHLQN010000001.1"/>
</dbReference>
<protein>
    <submittedName>
        <fullName evidence="2">Asp23/Gls24 family envelope stress response protein</fullName>
    </submittedName>
</protein>
<dbReference type="PANTHER" id="PTHR34297">
    <property type="entry name" value="HYPOTHETICAL CYTOSOLIC PROTEIN-RELATED"/>
    <property type="match status" value="1"/>
</dbReference>
<reference evidence="2 3" key="1">
    <citation type="submission" date="2021-06" db="EMBL/GenBank/DDBJ databases">
        <authorList>
            <person name="Sun Q."/>
            <person name="Li D."/>
        </authorList>
    </citation>
    <scope>NUCLEOTIDE SEQUENCE [LARGE SCALE GENOMIC DNA]</scope>
    <source>
        <strain evidence="2 3">MSJ-2</strain>
    </source>
</reference>
<dbReference type="EMBL" id="JAHLQN010000001">
    <property type="protein sequence ID" value="MBU5627187.1"/>
    <property type="molecule type" value="Genomic_DNA"/>
</dbReference>
<sequence length="119" mass="12313">MSDNKEYMTHLEEGGSINISEDVVAAIAVSAAREVEGVAGMMSTSAGNVSELMKKGLAKGVKLDVAEDAISLELYLNVSYGHAIPEVAENVQKAVASAVEAMTGFSVSTVNVHVTGISL</sequence>
<name>A0ABS6FC92_9FIRM</name>
<organism evidence="2 3">
    <name type="scientific">Dysosmobacter acutus</name>
    <dbReference type="NCBI Taxonomy" id="2841504"/>
    <lineage>
        <taxon>Bacteria</taxon>
        <taxon>Bacillati</taxon>
        <taxon>Bacillota</taxon>
        <taxon>Clostridia</taxon>
        <taxon>Eubacteriales</taxon>
        <taxon>Oscillospiraceae</taxon>
        <taxon>Dysosmobacter</taxon>
    </lineage>
</organism>
<comment type="caution">
    <text evidence="2">The sequence shown here is derived from an EMBL/GenBank/DDBJ whole genome shotgun (WGS) entry which is preliminary data.</text>
</comment>
<proteinExistence type="inferred from homology"/>
<keyword evidence="3" id="KW-1185">Reference proteome</keyword>
<dbReference type="Proteomes" id="UP000787672">
    <property type="component" value="Unassembled WGS sequence"/>
</dbReference>
<evidence type="ECO:0000313" key="3">
    <source>
        <dbReference type="Proteomes" id="UP000787672"/>
    </source>
</evidence>
<evidence type="ECO:0000313" key="2">
    <source>
        <dbReference type="EMBL" id="MBU5627187.1"/>
    </source>
</evidence>
<dbReference type="InterPro" id="IPR005531">
    <property type="entry name" value="Asp23"/>
</dbReference>
<dbReference type="Pfam" id="PF03780">
    <property type="entry name" value="Asp23"/>
    <property type="match status" value="1"/>
</dbReference>